<evidence type="ECO:0000256" key="1">
    <source>
        <dbReference type="ARBA" id="ARBA00022723"/>
    </source>
</evidence>
<evidence type="ECO:0000313" key="7">
    <source>
        <dbReference type="EMBL" id="PIU73773.1"/>
    </source>
</evidence>
<dbReference type="PANTHER" id="PTHR33823">
    <property type="entry name" value="RNA POLYMERASE-BINDING TRANSCRIPTION FACTOR DKSA-RELATED"/>
    <property type="match status" value="1"/>
</dbReference>
<dbReference type="PROSITE" id="PS51128">
    <property type="entry name" value="ZF_DKSA_2"/>
    <property type="match status" value="1"/>
</dbReference>
<dbReference type="PANTHER" id="PTHR33823:SF4">
    <property type="entry name" value="GENERAL STRESS PROTEIN 16O"/>
    <property type="match status" value="1"/>
</dbReference>
<gene>
    <name evidence="7" type="ORF">COS78_00535</name>
</gene>
<feature type="region of interest" description="Disordered" evidence="5">
    <location>
        <begin position="27"/>
        <end position="50"/>
    </location>
</feature>
<dbReference type="InterPro" id="IPR020458">
    <property type="entry name" value="Znf_DskA_TraR_CS"/>
</dbReference>
<sequence length="118" mass="13625">MNVIPDKLTRRVKKYLEKRIVELKKSEKKLKRGDPFSDSTRATNNSLEEDVDEQIGHFESEIKVSFIKKQIIEFRKALSKIKIGKYGICDKCGEMIDTDRLAVRPEATVCMTCEKEGE</sequence>
<feature type="domain" description="Zinc finger DksA/TraR C4-type" evidence="6">
    <location>
        <begin position="84"/>
        <end position="114"/>
    </location>
</feature>
<protein>
    <recommendedName>
        <fullName evidence="6">Zinc finger DksA/TraR C4-type domain-containing protein</fullName>
    </recommendedName>
</protein>
<name>A0A2M7AT85_9BACT</name>
<dbReference type="PROSITE" id="PS01102">
    <property type="entry name" value="ZF_DKSA_1"/>
    <property type="match status" value="1"/>
</dbReference>
<evidence type="ECO:0000256" key="4">
    <source>
        <dbReference type="PROSITE-ProRule" id="PRU00510"/>
    </source>
</evidence>
<proteinExistence type="predicted"/>
<keyword evidence="3" id="KW-0862">Zinc</keyword>
<keyword evidence="2" id="KW-0863">Zinc-finger</keyword>
<keyword evidence="1" id="KW-0479">Metal-binding</keyword>
<evidence type="ECO:0000256" key="3">
    <source>
        <dbReference type="ARBA" id="ARBA00022833"/>
    </source>
</evidence>
<dbReference type="SUPFAM" id="SSF57716">
    <property type="entry name" value="Glucocorticoid receptor-like (DNA-binding domain)"/>
    <property type="match status" value="1"/>
</dbReference>
<evidence type="ECO:0000259" key="6">
    <source>
        <dbReference type="Pfam" id="PF01258"/>
    </source>
</evidence>
<evidence type="ECO:0000256" key="5">
    <source>
        <dbReference type="SAM" id="MobiDB-lite"/>
    </source>
</evidence>
<evidence type="ECO:0000313" key="8">
    <source>
        <dbReference type="Proteomes" id="UP000231407"/>
    </source>
</evidence>
<feature type="zinc finger region" description="dksA C4-type" evidence="4">
    <location>
        <begin position="89"/>
        <end position="113"/>
    </location>
</feature>
<dbReference type="Proteomes" id="UP000231407">
    <property type="component" value="Unassembled WGS sequence"/>
</dbReference>
<accession>A0A2M7AT85</accession>
<feature type="compositionally biased region" description="Polar residues" evidence="5">
    <location>
        <begin position="37"/>
        <end position="46"/>
    </location>
</feature>
<organism evidence="7 8">
    <name type="scientific">Candidatus Shapirobacteria bacterium CG06_land_8_20_14_3_00_40_12</name>
    <dbReference type="NCBI Taxonomy" id="1974881"/>
    <lineage>
        <taxon>Bacteria</taxon>
        <taxon>Candidatus Shapironibacteriota</taxon>
    </lineage>
</organism>
<dbReference type="AlphaFoldDB" id="A0A2M7AT85"/>
<dbReference type="EMBL" id="PEWA01000008">
    <property type="protein sequence ID" value="PIU73773.1"/>
    <property type="molecule type" value="Genomic_DNA"/>
</dbReference>
<dbReference type="GO" id="GO:0008270">
    <property type="term" value="F:zinc ion binding"/>
    <property type="evidence" value="ECO:0007669"/>
    <property type="project" value="UniProtKB-KW"/>
</dbReference>
<dbReference type="Pfam" id="PF01258">
    <property type="entry name" value="zf-dskA_traR"/>
    <property type="match status" value="1"/>
</dbReference>
<comment type="caution">
    <text evidence="7">The sequence shown here is derived from an EMBL/GenBank/DDBJ whole genome shotgun (WGS) entry which is preliminary data.</text>
</comment>
<evidence type="ECO:0000256" key="2">
    <source>
        <dbReference type="ARBA" id="ARBA00022771"/>
    </source>
</evidence>
<reference evidence="8" key="1">
    <citation type="submission" date="2017-09" db="EMBL/GenBank/DDBJ databases">
        <title>Depth-based differentiation of microbial function through sediment-hosted aquifers and enrichment of novel symbionts in the deep terrestrial subsurface.</title>
        <authorList>
            <person name="Probst A.J."/>
            <person name="Ladd B."/>
            <person name="Jarett J.K."/>
            <person name="Geller-Mcgrath D.E."/>
            <person name="Sieber C.M.K."/>
            <person name="Emerson J.B."/>
            <person name="Anantharaman K."/>
            <person name="Thomas B.C."/>
            <person name="Malmstrom R."/>
            <person name="Stieglmeier M."/>
            <person name="Klingl A."/>
            <person name="Woyke T."/>
            <person name="Ryan C.M."/>
            <person name="Banfield J.F."/>
        </authorList>
    </citation>
    <scope>NUCLEOTIDE SEQUENCE [LARGE SCALE GENOMIC DNA]</scope>
</reference>
<dbReference type="Gene3D" id="1.20.120.910">
    <property type="entry name" value="DksA, coiled-coil domain"/>
    <property type="match status" value="1"/>
</dbReference>
<dbReference type="InterPro" id="IPR000962">
    <property type="entry name" value="Znf_DskA_TraR"/>
</dbReference>